<dbReference type="EMBL" id="LGTZ01001408">
    <property type="protein sequence ID" value="OJD21452.1"/>
    <property type="molecule type" value="Genomic_DNA"/>
</dbReference>
<organism evidence="1 2">
    <name type="scientific">Blastomyces percursus</name>
    <dbReference type="NCBI Taxonomy" id="1658174"/>
    <lineage>
        <taxon>Eukaryota</taxon>
        <taxon>Fungi</taxon>
        <taxon>Dikarya</taxon>
        <taxon>Ascomycota</taxon>
        <taxon>Pezizomycotina</taxon>
        <taxon>Eurotiomycetes</taxon>
        <taxon>Eurotiomycetidae</taxon>
        <taxon>Onygenales</taxon>
        <taxon>Ajellomycetaceae</taxon>
        <taxon>Blastomyces</taxon>
    </lineage>
</organism>
<keyword evidence="2" id="KW-1185">Reference proteome</keyword>
<reference evidence="1 2" key="1">
    <citation type="submission" date="2015-08" db="EMBL/GenBank/DDBJ databases">
        <title>Emmonsia species relationships and genome sequence.</title>
        <authorList>
            <person name="Cuomo C.A."/>
            <person name="Schwartz I.S."/>
            <person name="Kenyon C."/>
            <person name="De Hoog G.S."/>
            <person name="Govender N.P."/>
            <person name="Botha A."/>
            <person name="Moreno L."/>
            <person name="De Vries M."/>
            <person name="Munoz J.F."/>
            <person name="Stielow J.B."/>
        </authorList>
    </citation>
    <scope>NUCLEOTIDE SEQUENCE [LARGE SCALE GENOMIC DNA]</scope>
    <source>
        <strain evidence="1 2">EI222</strain>
    </source>
</reference>
<dbReference type="AlphaFoldDB" id="A0A1J9R086"/>
<protein>
    <submittedName>
        <fullName evidence="1">Uncharacterized protein</fullName>
    </submittedName>
</protein>
<comment type="caution">
    <text evidence="1">The sequence shown here is derived from an EMBL/GenBank/DDBJ whole genome shotgun (WGS) entry which is preliminary data.</text>
</comment>
<dbReference type="Proteomes" id="UP000242791">
    <property type="component" value="Unassembled WGS sequence"/>
</dbReference>
<name>A0A1J9R086_9EURO</name>
<evidence type="ECO:0000313" key="1">
    <source>
        <dbReference type="EMBL" id="OJD21452.1"/>
    </source>
</evidence>
<gene>
    <name evidence="1" type="ORF">ACJ73_07208</name>
</gene>
<evidence type="ECO:0000313" key="2">
    <source>
        <dbReference type="Proteomes" id="UP000242791"/>
    </source>
</evidence>
<dbReference type="VEuPathDB" id="FungiDB:ACJ73_07208"/>
<sequence length="80" mass="8720">MEVALTDITEETKSLTLSNMDPALKRIFKRLDVYSINSFLNGLLDSTAVRALQPCGPFDPVVVSSDPKAPRLSGPDMLVL</sequence>
<accession>A0A1J9R086</accession>
<proteinExistence type="predicted"/>